<dbReference type="GO" id="GO:0016020">
    <property type="term" value="C:membrane"/>
    <property type="evidence" value="ECO:0007669"/>
    <property type="project" value="UniProtKB-SubCell"/>
</dbReference>
<dbReference type="STRING" id="1268072.PSAB_05260"/>
<keyword evidence="7 8" id="KW-0472">Membrane</keyword>
<feature type="transmembrane region" description="Helical" evidence="8">
    <location>
        <begin position="183"/>
        <end position="208"/>
    </location>
</feature>
<dbReference type="NCBIfam" id="TIGR00912">
    <property type="entry name" value="2A0309"/>
    <property type="match status" value="1"/>
</dbReference>
<organism evidence="9 10">
    <name type="scientific">Paenibacillus sabinae T27</name>
    <dbReference type="NCBI Taxonomy" id="1268072"/>
    <lineage>
        <taxon>Bacteria</taxon>
        <taxon>Bacillati</taxon>
        <taxon>Bacillota</taxon>
        <taxon>Bacilli</taxon>
        <taxon>Bacillales</taxon>
        <taxon>Paenibacillaceae</taxon>
        <taxon>Paenibacillus</taxon>
    </lineage>
</organism>
<dbReference type="RefSeq" id="WP_025333553.1">
    <property type="nucleotide sequence ID" value="NZ_CP004078.1"/>
</dbReference>
<dbReference type="eggNOG" id="COG1457">
    <property type="taxonomic scope" value="Bacteria"/>
</dbReference>
<feature type="transmembrane region" description="Helical" evidence="8">
    <location>
        <begin position="271"/>
        <end position="292"/>
    </location>
</feature>
<evidence type="ECO:0000256" key="1">
    <source>
        <dbReference type="ARBA" id="ARBA00004141"/>
    </source>
</evidence>
<accession>X4ZUI2</accession>
<dbReference type="PANTHER" id="PTHR34975">
    <property type="entry name" value="SPORE GERMINATION PROTEIN A2"/>
    <property type="match status" value="1"/>
</dbReference>
<comment type="subcellular location">
    <subcellularLocation>
        <location evidence="1">Membrane</location>
        <topology evidence="1">Multi-pass membrane protein</topology>
    </subcellularLocation>
</comment>
<evidence type="ECO:0000256" key="2">
    <source>
        <dbReference type="ARBA" id="ARBA00007998"/>
    </source>
</evidence>
<evidence type="ECO:0000256" key="6">
    <source>
        <dbReference type="ARBA" id="ARBA00022989"/>
    </source>
</evidence>
<dbReference type="AlphaFoldDB" id="X4ZUI2"/>
<dbReference type="Proteomes" id="UP000019772">
    <property type="component" value="Chromosome"/>
</dbReference>
<feature type="transmembrane region" description="Helical" evidence="8">
    <location>
        <begin position="304"/>
        <end position="321"/>
    </location>
</feature>
<evidence type="ECO:0000256" key="4">
    <source>
        <dbReference type="ARBA" id="ARBA00022544"/>
    </source>
</evidence>
<evidence type="ECO:0000256" key="5">
    <source>
        <dbReference type="ARBA" id="ARBA00022692"/>
    </source>
</evidence>
<keyword evidence="5 8" id="KW-0812">Transmembrane</keyword>
<evidence type="ECO:0000256" key="3">
    <source>
        <dbReference type="ARBA" id="ARBA00022448"/>
    </source>
</evidence>
<feature type="transmembrane region" description="Helical" evidence="8">
    <location>
        <begin position="71"/>
        <end position="94"/>
    </location>
</feature>
<evidence type="ECO:0000313" key="10">
    <source>
        <dbReference type="Proteomes" id="UP000019772"/>
    </source>
</evidence>
<feature type="transmembrane region" description="Helical" evidence="8">
    <location>
        <begin position="145"/>
        <end position="163"/>
    </location>
</feature>
<dbReference type="EMBL" id="CP004078">
    <property type="protein sequence ID" value="AHV95988.1"/>
    <property type="molecule type" value="Genomic_DNA"/>
</dbReference>
<feature type="transmembrane region" description="Helical" evidence="8">
    <location>
        <begin position="341"/>
        <end position="357"/>
    </location>
</feature>
<evidence type="ECO:0000313" key="9">
    <source>
        <dbReference type="EMBL" id="AHV95988.1"/>
    </source>
</evidence>
<name>X4ZUI2_9BACL</name>
<evidence type="ECO:0000256" key="8">
    <source>
        <dbReference type="SAM" id="Phobius"/>
    </source>
</evidence>
<dbReference type="GO" id="GO:0009847">
    <property type="term" value="P:spore germination"/>
    <property type="evidence" value="ECO:0007669"/>
    <property type="project" value="InterPro"/>
</dbReference>
<feature type="transmembrane region" description="Helical" evidence="8">
    <location>
        <begin position="220"/>
        <end position="251"/>
    </location>
</feature>
<feature type="transmembrane region" description="Helical" evidence="8">
    <location>
        <begin position="12"/>
        <end position="32"/>
    </location>
</feature>
<feature type="transmembrane region" description="Helical" evidence="8">
    <location>
        <begin position="38"/>
        <end position="59"/>
    </location>
</feature>
<dbReference type="Pfam" id="PF03845">
    <property type="entry name" value="Spore_permease"/>
    <property type="match status" value="1"/>
</dbReference>
<dbReference type="InterPro" id="IPR004761">
    <property type="entry name" value="Spore_GerAB"/>
</dbReference>
<keyword evidence="10" id="KW-1185">Reference proteome</keyword>
<protein>
    <submittedName>
        <fullName evidence="9">Spore germination protein</fullName>
    </submittedName>
</protein>
<reference evidence="9 10" key="1">
    <citation type="journal article" date="2014" name="PLoS Genet.">
        <title>Comparative Genomic Analysis of N2-Fixing and Non-N2-Fixing Paenibacillus spp.: Organization, Evolution and Expression of the Nitrogen Fixation Genes.</title>
        <authorList>
            <person name="Xie J.B."/>
            <person name="Du Z."/>
            <person name="Bai L."/>
            <person name="Tian C."/>
            <person name="Zhang Y."/>
            <person name="Xie J.Y."/>
            <person name="Wang T."/>
            <person name="Liu X."/>
            <person name="Chen X."/>
            <person name="Cheng Q."/>
            <person name="Chen S."/>
            <person name="Li J."/>
        </authorList>
    </citation>
    <scope>NUCLEOTIDE SEQUENCE [LARGE SCALE GENOMIC DNA]</scope>
    <source>
        <strain evidence="9 10">T27</strain>
    </source>
</reference>
<dbReference type="KEGG" id="psab:PSAB_05260"/>
<keyword evidence="4" id="KW-0309">Germination</keyword>
<evidence type="ECO:0000256" key="7">
    <source>
        <dbReference type="ARBA" id="ARBA00023136"/>
    </source>
</evidence>
<keyword evidence="6 8" id="KW-1133">Transmembrane helix</keyword>
<comment type="similarity">
    <text evidence="2">Belongs to the amino acid-polyamine-organocation (APC) superfamily. Spore germination protein (SGP) (TC 2.A.3.9) family.</text>
</comment>
<gene>
    <name evidence="9" type="ORF">PSAB_05260</name>
</gene>
<dbReference type="PANTHER" id="PTHR34975:SF2">
    <property type="entry name" value="SPORE GERMINATION PROTEIN A2"/>
    <property type="match status" value="1"/>
</dbReference>
<proteinExistence type="inferred from homology"/>
<keyword evidence="3" id="KW-0813">Transport</keyword>
<dbReference type="HOGENOM" id="CLU_047547_1_1_9"/>
<feature type="transmembrane region" description="Helical" evidence="8">
    <location>
        <begin position="114"/>
        <end position="133"/>
    </location>
</feature>
<dbReference type="PATRIC" id="fig|1268072.3.peg.1090"/>
<sequence length="366" mass="41063">MSRIKKRITGLQISFMVILFEIGSTPLFLLGADARQDSWLAMSVGAVAGFALLSLFLWIQRLMPEMELAEMLHFGFGRITGTFFGGIYACYFAYQSMRNLRDFGELTSLTLLESTPMSITMLVFILVAVYAIWKGGEIIFRLPEILLPGLLLCYFLLIILFILMRHVSFARLAPVAENGFRPILQAALPEILSFPFGQMIVFLLLWRLWEKPGVPVKQTVWAYIGVSVFLIFMNALNIAILGPVLAGSFYLPFLQSVRILSSLRFIERLDILVTIMIYIGLFIKMLIWYFCAVETAASLTGTSSKRWVLPIGALIYGASFIERNFTQHMAIGLGPSTQIDTVFQIFIPLLLGLAAAIRGRSRSAPK</sequence>